<dbReference type="SUPFAM" id="SSF54909">
    <property type="entry name" value="Dimeric alpha+beta barrel"/>
    <property type="match status" value="1"/>
</dbReference>
<dbReference type="EMBL" id="BONY01000044">
    <property type="protein sequence ID" value="GIH08067.1"/>
    <property type="molecule type" value="Genomic_DNA"/>
</dbReference>
<reference evidence="2" key="1">
    <citation type="submission" date="2021-01" db="EMBL/GenBank/DDBJ databases">
        <title>Whole genome shotgun sequence of Rhizocola hellebori NBRC 109834.</title>
        <authorList>
            <person name="Komaki H."/>
            <person name="Tamura T."/>
        </authorList>
    </citation>
    <scope>NUCLEOTIDE SEQUENCE</scope>
    <source>
        <strain evidence="2">NBRC 109834</strain>
    </source>
</reference>
<evidence type="ECO:0000313" key="2">
    <source>
        <dbReference type="EMBL" id="GIH08067.1"/>
    </source>
</evidence>
<dbReference type="InterPro" id="IPR007138">
    <property type="entry name" value="ABM_dom"/>
</dbReference>
<proteinExistence type="predicted"/>
<gene>
    <name evidence="2" type="ORF">Rhe02_61340</name>
</gene>
<evidence type="ECO:0000259" key="1">
    <source>
        <dbReference type="Pfam" id="PF03992"/>
    </source>
</evidence>
<comment type="caution">
    <text evidence="2">The sequence shown here is derived from an EMBL/GenBank/DDBJ whole genome shotgun (WGS) entry which is preliminary data.</text>
</comment>
<protein>
    <recommendedName>
        <fullName evidence="1">ABM domain-containing protein</fullName>
    </recommendedName>
</protein>
<accession>A0A8J3VJ46</accession>
<dbReference type="Pfam" id="PF03992">
    <property type="entry name" value="ABM"/>
    <property type="match status" value="1"/>
</dbReference>
<feature type="domain" description="ABM" evidence="1">
    <location>
        <begin position="48"/>
        <end position="123"/>
    </location>
</feature>
<dbReference type="Gene3D" id="3.30.70.100">
    <property type="match status" value="1"/>
</dbReference>
<name>A0A8J3VJ46_9ACTN</name>
<dbReference type="AlphaFoldDB" id="A0A8J3VJ46"/>
<sequence length="144" mass="15797">MVVGQDVLKAQLFDGGRVGPDDDRVGPDLGLRKNHSNLHEHNVTVSPMYAAILHLTFPPTKHEEVAKFLSEEMLSVIRVNEGFIDFRVLDAGTPGELVIMDTWRSREDSAAAIQGEEAVDVHARYVALEIVVASATRYSVIAST</sequence>
<dbReference type="Proteomes" id="UP000612899">
    <property type="component" value="Unassembled WGS sequence"/>
</dbReference>
<organism evidence="2 3">
    <name type="scientific">Rhizocola hellebori</name>
    <dbReference type="NCBI Taxonomy" id="1392758"/>
    <lineage>
        <taxon>Bacteria</taxon>
        <taxon>Bacillati</taxon>
        <taxon>Actinomycetota</taxon>
        <taxon>Actinomycetes</taxon>
        <taxon>Micromonosporales</taxon>
        <taxon>Micromonosporaceae</taxon>
        <taxon>Rhizocola</taxon>
    </lineage>
</organism>
<dbReference type="InterPro" id="IPR011008">
    <property type="entry name" value="Dimeric_a/b-barrel"/>
</dbReference>
<keyword evidence="3" id="KW-1185">Reference proteome</keyword>
<evidence type="ECO:0000313" key="3">
    <source>
        <dbReference type="Proteomes" id="UP000612899"/>
    </source>
</evidence>